<protein>
    <submittedName>
        <fullName evidence="6">TetR/AcrR family transcriptional regulator</fullName>
    </submittedName>
</protein>
<sequence>MGTENKDEMQDKILDAALKRFTRHSAAKTTMNEIAQDLHCSKAALYYYFPDKKSLHQAVLERVADLYFEEMKQEAERDKPATRNIFAMVAIRQEFVLRFNKLELFRIAQYSSQTFYEGMMNAKKREIAIFESVIQKGIRNGEFAVDNPGEIAALLVQAMIGLRFTIPEANGNNYDMLEEKDVKSIIRQQVALAEIFVNGIMNRV</sequence>
<keyword evidence="7" id="KW-1185">Reference proteome</keyword>
<accession>A0ABT3IIJ6</accession>
<dbReference type="InterPro" id="IPR013571">
    <property type="entry name" value="Tscrpt_reg_QacR_C"/>
</dbReference>
<dbReference type="RefSeq" id="WP_264729142.1">
    <property type="nucleotide sequence ID" value="NZ_JAPDNR010000001.1"/>
</dbReference>
<evidence type="ECO:0000256" key="2">
    <source>
        <dbReference type="ARBA" id="ARBA00023125"/>
    </source>
</evidence>
<dbReference type="InterPro" id="IPR009057">
    <property type="entry name" value="Homeodomain-like_sf"/>
</dbReference>
<keyword evidence="3" id="KW-0804">Transcription</keyword>
<gene>
    <name evidence="6" type="ORF">OL497_06955</name>
</gene>
<dbReference type="PANTHER" id="PTHR30055">
    <property type="entry name" value="HTH-TYPE TRANSCRIPTIONAL REGULATOR RUTR"/>
    <property type="match status" value="1"/>
</dbReference>
<keyword evidence="2 4" id="KW-0238">DNA-binding</keyword>
<evidence type="ECO:0000313" key="7">
    <source>
        <dbReference type="Proteomes" id="UP001207742"/>
    </source>
</evidence>
<dbReference type="PANTHER" id="PTHR30055:SF234">
    <property type="entry name" value="HTH-TYPE TRANSCRIPTIONAL REGULATOR BETI"/>
    <property type="match status" value="1"/>
</dbReference>
<dbReference type="EMBL" id="JAPDNS010000001">
    <property type="protein sequence ID" value="MCW3483625.1"/>
    <property type="molecule type" value="Genomic_DNA"/>
</dbReference>
<feature type="DNA-binding region" description="H-T-H motif" evidence="4">
    <location>
        <begin position="30"/>
        <end position="49"/>
    </location>
</feature>
<reference evidence="6 7" key="1">
    <citation type="submission" date="2022-10" db="EMBL/GenBank/DDBJ databases">
        <title>Chitinophaga nivalis PC15 sp. nov., isolated from Pyeongchang county, South Korea.</title>
        <authorList>
            <person name="Trinh H.N."/>
        </authorList>
    </citation>
    <scope>NUCLEOTIDE SEQUENCE [LARGE SCALE GENOMIC DNA]</scope>
    <source>
        <strain evidence="6 7">PC14</strain>
    </source>
</reference>
<dbReference type="Pfam" id="PF08360">
    <property type="entry name" value="TetR_C_5"/>
    <property type="match status" value="1"/>
</dbReference>
<dbReference type="SUPFAM" id="SSF48498">
    <property type="entry name" value="Tetracyclin repressor-like, C-terminal domain"/>
    <property type="match status" value="1"/>
</dbReference>
<name>A0ABT3IIJ6_9BACT</name>
<evidence type="ECO:0000313" key="6">
    <source>
        <dbReference type="EMBL" id="MCW3483625.1"/>
    </source>
</evidence>
<dbReference type="InterPro" id="IPR050109">
    <property type="entry name" value="HTH-type_TetR-like_transc_reg"/>
</dbReference>
<dbReference type="InterPro" id="IPR001647">
    <property type="entry name" value="HTH_TetR"/>
</dbReference>
<feature type="domain" description="HTH tetR-type" evidence="5">
    <location>
        <begin position="7"/>
        <end position="67"/>
    </location>
</feature>
<organism evidence="6 7">
    <name type="scientific">Chitinophaga nivalis</name>
    <dbReference type="NCBI Taxonomy" id="2991709"/>
    <lineage>
        <taxon>Bacteria</taxon>
        <taxon>Pseudomonadati</taxon>
        <taxon>Bacteroidota</taxon>
        <taxon>Chitinophagia</taxon>
        <taxon>Chitinophagales</taxon>
        <taxon>Chitinophagaceae</taxon>
        <taxon>Chitinophaga</taxon>
    </lineage>
</organism>
<comment type="caution">
    <text evidence="6">The sequence shown here is derived from an EMBL/GenBank/DDBJ whole genome shotgun (WGS) entry which is preliminary data.</text>
</comment>
<dbReference type="Gene3D" id="1.10.10.60">
    <property type="entry name" value="Homeodomain-like"/>
    <property type="match status" value="1"/>
</dbReference>
<dbReference type="Pfam" id="PF00440">
    <property type="entry name" value="TetR_N"/>
    <property type="match status" value="1"/>
</dbReference>
<evidence type="ECO:0000256" key="4">
    <source>
        <dbReference type="PROSITE-ProRule" id="PRU00335"/>
    </source>
</evidence>
<dbReference type="InterPro" id="IPR036271">
    <property type="entry name" value="Tet_transcr_reg_TetR-rel_C_sf"/>
</dbReference>
<evidence type="ECO:0000259" key="5">
    <source>
        <dbReference type="PROSITE" id="PS50977"/>
    </source>
</evidence>
<dbReference type="SUPFAM" id="SSF46689">
    <property type="entry name" value="Homeodomain-like"/>
    <property type="match status" value="1"/>
</dbReference>
<dbReference type="Gene3D" id="1.10.357.10">
    <property type="entry name" value="Tetracycline Repressor, domain 2"/>
    <property type="match status" value="1"/>
</dbReference>
<evidence type="ECO:0000256" key="3">
    <source>
        <dbReference type="ARBA" id="ARBA00023163"/>
    </source>
</evidence>
<evidence type="ECO:0000256" key="1">
    <source>
        <dbReference type="ARBA" id="ARBA00023015"/>
    </source>
</evidence>
<proteinExistence type="predicted"/>
<dbReference type="Proteomes" id="UP001207742">
    <property type="component" value="Unassembled WGS sequence"/>
</dbReference>
<dbReference type="PROSITE" id="PS50977">
    <property type="entry name" value="HTH_TETR_2"/>
    <property type="match status" value="1"/>
</dbReference>
<keyword evidence="1" id="KW-0805">Transcription regulation</keyword>